<reference evidence="1 2" key="1">
    <citation type="submission" date="2020-08" db="EMBL/GenBank/DDBJ databases">
        <title>Genomic Encyclopedia of Type Strains, Phase IV (KMG-IV): sequencing the most valuable type-strain genomes for metagenomic binning, comparative biology and taxonomic classification.</title>
        <authorList>
            <person name="Goeker M."/>
        </authorList>
    </citation>
    <scope>NUCLEOTIDE SEQUENCE [LARGE SCALE GENOMIC DNA]</scope>
    <source>
        <strain evidence="1 2">DSM 28538</strain>
    </source>
</reference>
<sequence length="100" mass="10990">MDISTNWYATDTLKPLLPTYVSTVDSGNLAGHLVTLASALSEWAEPPYVFFQSDRAGLCDVHTILTETVKEISDNQPSLRPLQKKLKGVSSILITPFVIL</sequence>
<evidence type="ECO:0000313" key="1">
    <source>
        <dbReference type="EMBL" id="MBB5073836.1"/>
    </source>
</evidence>
<evidence type="ECO:0000313" key="2">
    <source>
        <dbReference type="Proteomes" id="UP000561417"/>
    </source>
</evidence>
<name>A0A840NMC6_9HYPH</name>
<comment type="caution">
    <text evidence="1">The sequence shown here is derived from an EMBL/GenBank/DDBJ whole genome shotgun (WGS) entry which is preliminary data.</text>
</comment>
<organism evidence="1 2">
    <name type="scientific">Bartonella callosciuri</name>
    <dbReference type="NCBI Taxonomy" id="686223"/>
    <lineage>
        <taxon>Bacteria</taxon>
        <taxon>Pseudomonadati</taxon>
        <taxon>Pseudomonadota</taxon>
        <taxon>Alphaproteobacteria</taxon>
        <taxon>Hyphomicrobiales</taxon>
        <taxon>Bartonellaceae</taxon>
        <taxon>Bartonella</taxon>
    </lineage>
</organism>
<proteinExistence type="predicted"/>
<dbReference type="Gene3D" id="1.50.10.140">
    <property type="match status" value="1"/>
</dbReference>
<dbReference type="AlphaFoldDB" id="A0A840NMC6"/>
<dbReference type="EMBL" id="JACHIM010000003">
    <property type="protein sequence ID" value="MBB5073836.1"/>
    <property type="molecule type" value="Genomic_DNA"/>
</dbReference>
<gene>
    <name evidence="1" type="ORF">HNQ69_000962</name>
</gene>
<protein>
    <submittedName>
        <fullName evidence="1">Uncharacterized protein</fullName>
    </submittedName>
</protein>
<keyword evidence="2" id="KW-1185">Reference proteome</keyword>
<accession>A0A840NMC6</accession>
<dbReference type="Proteomes" id="UP000561417">
    <property type="component" value="Unassembled WGS sequence"/>
</dbReference>